<dbReference type="GeneID" id="26622887"/>
<dbReference type="Pfam" id="PF19174">
    <property type="entry name" value="DUF5856"/>
    <property type="match status" value="1"/>
</dbReference>
<dbReference type="EMBL" id="KP890823">
    <property type="protein sequence ID" value="AKA61950.1"/>
    <property type="molecule type" value="Genomic_DNA"/>
</dbReference>
<dbReference type="KEGG" id="vg:26622887"/>
<dbReference type="OrthoDB" id="14910at10239"/>
<protein>
    <submittedName>
        <fullName evidence="1">Uncharacterized protein</fullName>
    </submittedName>
</protein>
<dbReference type="InterPro" id="IPR043876">
    <property type="entry name" value="DUF5856"/>
</dbReference>
<evidence type="ECO:0000313" key="2">
    <source>
        <dbReference type="Proteomes" id="UP000202749"/>
    </source>
</evidence>
<evidence type="ECO:0000313" key="1">
    <source>
        <dbReference type="EMBL" id="AKA61950.1"/>
    </source>
</evidence>
<reference evidence="1 2" key="1">
    <citation type="submission" date="2015-03" db="EMBL/GenBank/DDBJ databases">
        <authorList>
            <person name="Melo L.D.R."/>
            <person name="Veiga P."/>
            <person name="Cerca N."/>
            <person name="Kropinski A.M."/>
            <person name="Azeredo J."/>
            <person name="Almeida C."/>
            <person name="Sillankorva S."/>
        </authorList>
    </citation>
    <scope>NUCLEOTIDE SEQUENCE [LARGE SCALE GENOMIC DNA]</scope>
</reference>
<gene>
    <name evidence="1" type="ORF">Pm5461_087</name>
</gene>
<organism evidence="1 2">
    <name type="scientific">Proteus phage vB_PmiM_Pm5461</name>
    <dbReference type="NCBI Taxonomy" id="1636250"/>
    <lineage>
        <taxon>Viruses</taxon>
        <taxon>Duplodnaviria</taxon>
        <taxon>Heunggongvirae</taxon>
        <taxon>Uroviricota</taxon>
        <taxon>Caudoviricetes</taxon>
        <taxon>Pantevenvirales</taxon>
        <taxon>Straboviridae</taxon>
        <taxon>Bragavirus</taxon>
        <taxon>Bragavirus pm5461</taxon>
    </lineage>
</organism>
<proteinExistence type="predicted"/>
<dbReference type="RefSeq" id="YP_009195506.1">
    <property type="nucleotide sequence ID" value="NC_028762.1"/>
</dbReference>
<name>A0A0G2SSV7_9CAUD</name>
<dbReference type="Proteomes" id="UP000202749">
    <property type="component" value="Segment"/>
</dbReference>
<keyword evidence="2" id="KW-1185">Reference proteome</keyword>
<accession>A0A0G2SSV7</accession>
<sequence length="124" mass="14140">MNEFSAFVKPKSTKHSEFIGLCLISSSYMHSYHFETKSYAHHKVYEDFYEDMPDLIDTFVEIYLGSGGTYTRNFPTRISSDQEILDTIISLGEDIYDSTCSAGQSALDEIMTLCKKTKYLLSLS</sequence>